<dbReference type="PRINTS" id="PR00032">
    <property type="entry name" value="HTHARAC"/>
</dbReference>
<dbReference type="GO" id="GO:0003700">
    <property type="term" value="F:DNA-binding transcription factor activity"/>
    <property type="evidence" value="ECO:0007669"/>
    <property type="project" value="InterPro"/>
</dbReference>
<evidence type="ECO:0000313" key="6">
    <source>
        <dbReference type="EMBL" id="GAN76389.1"/>
    </source>
</evidence>
<dbReference type="InterPro" id="IPR018060">
    <property type="entry name" value="HTH_AraC"/>
</dbReference>
<dbReference type="PANTHER" id="PTHR47894">
    <property type="entry name" value="HTH-TYPE TRANSCRIPTIONAL REGULATOR GADX"/>
    <property type="match status" value="1"/>
</dbReference>
<dbReference type="SUPFAM" id="SSF46689">
    <property type="entry name" value="Homeodomain-like"/>
    <property type="match status" value="1"/>
</dbReference>
<organism evidence="6 7">
    <name type="scientific">Acidisphaera rubrifaciens HS-AP3</name>
    <dbReference type="NCBI Taxonomy" id="1231350"/>
    <lineage>
        <taxon>Bacteria</taxon>
        <taxon>Pseudomonadati</taxon>
        <taxon>Pseudomonadota</taxon>
        <taxon>Alphaproteobacteria</taxon>
        <taxon>Acetobacterales</taxon>
        <taxon>Acetobacteraceae</taxon>
        <taxon>Acidisphaera</taxon>
    </lineage>
</organism>
<comment type="caution">
    <text evidence="6">The sequence shown here is derived from an EMBL/GenBank/DDBJ whole genome shotgun (WGS) entry which is preliminary data.</text>
</comment>
<keyword evidence="7" id="KW-1185">Reference proteome</keyword>
<dbReference type="Pfam" id="PF12833">
    <property type="entry name" value="HTH_18"/>
    <property type="match status" value="1"/>
</dbReference>
<dbReference type="GO" id="GO:0005829">
    <property type="term" value="C:cytosol"/>
    <property type="evidence" value="ECO:0007669"/>
    <property type="project" value="TreeGrafter"/>
</dbReference>
<name>A0A0D6P685_9PROT</name>
<evidence type="ECO:0000256" key="2">
    <source>
        <dbReference type="ARBA" id="ARBA00023125"/>
    </source>
</evidence>
<protein>
    <submittedName>
        <fullName evidence="6">Transcriptional regulator AraC</fullName>
    </submittedName>
</protein>
<evidence type="ECO:0000256" key="1">
    <source>
        <dbReference type="ARBA" id="ARBA00023015"/>
    </source>
</evidence>
<sequence>MGERASDYRAPPTGDHAETGRPRATPGVKAVAATGIEAMIALYGGDAAQLLGRAGIDPTAIGCPETRLPLDRYCGLFELAARELRIDSLGLRFGLRHARHLLGPLSEAAFNSPTLGAALSSLSRHFPVLQDQSVVSLRIEAGEATLAYQIRDGRIVARRQDAELSIGAFLSLVRAAAGDCWRPTEILFEHAPPADRRAHDALLGAPVYFLAGCNAIRFPRECLDAYMPAPDVTALPAIERRLSDAARDVRPDDFIGRVHQEVRAGLATGTAALPAVAARLGLAEQTLYRRLRAHNVQYSDIVRGLRHEMARLLLDLPHLSLTDIALLLGYSELSAFTRAFHQWTGLSPSAFRQRYVT</sequence>
<dbReference type="Gene3D" id="1.10.10.60">
    <property type="entry name" value="Homeodomain-like"/>
    <property type="match status" value="1"/>
</dbReference>
<proteinExistence type="predicted"/>
<evidence type="ECO:0000259" key="5">
    <source>
        <dbReference type="PROSITE" id="PS01124"/>
    </source>
</evidence>
<keyword evidence="2" id="KW-0238">DNA-binding</keyword>
<accession>A0A0D6P685</accession>
<dbReference type="Proteomes" id="UP000032680">
    <property type="component" value="Unassembled WGS sequence"/>
</dbReference>
<evidence type="ECO:0000256" key="3">
    <source>
        <dbReference type="ARBA" id="ARBA00023163"/>
    </source>
</evidence>
<keyword evidence="3" id="KW-0804">Transcription</keyword>
<reference evidence="6 7" key="1">
    <citation type="submission" date="2012-11" db="EMBL/GenBank/DDBJ databases">
        <title>Whole genome sequence of Acidisphaera rubrifaciens HS-AP3.</title>
        <authorList>
            <person name="Azuma Y."/>
            <person name="Higashiura N."/>
            <person name="Hirakawa H."/>
            <person name="Matsushita K."/>
        </authorList>
    </citation>
    <scope>NUCLEOTIDE SEQUENCE [LARGE SCALE GENOMIC DNA]</scope>
    <source>
        <strain evidence="6 7">HS-AP3</strain>
    </source>
</reference>
<dbReference type="AlphaFoldDB" id="A0A0D6P685"/>
<dbReference type="InterPro" id="IPR009057">
    <property type="entry name" value="Homeodomain-like_sf"/>
</dbReference>
<evidence type="ECO:0000313" key="7">
    <source>
        <dbReference type="Proteomes" id="UP000032680"/>
    </source>
</evidence>
<dbReference type="PANTHER" id="PTHR47894:SF4">
    <property type="entry name" value="HTH-TYPE TRANSCRIPTIONAL REGULATOR GADX"/>
    <property type="match status" value="1"/>
</dbReference>
<evidence type="ECO:0000256" key="4">
    <source>
        <dbReference type="SAM" id="MobiDB-lite"/>
    </source>
</evidence>
<dbReference type="InterPro" id="IPR032687">
    <property type="entry name" value="AraC-type_N"/>
</dbReference>
<gene>
    <name evidence="6" type="ORF">Asru_0088_12</name>
</gene>
<dbReference type="SMART" id="SM00342">
    <property type="entry name" value="HTH_ARAC"/>
    <property type="match status" value="1"/>
</dbReference>
<dbReference type="Pfam" id="PF12625">
    <property type="entry name" value="Arabinose_bd"/>
    <property type="match status" value="1"/>
</dbReference>
<dbReference type="PROSITE" id="PS01124">
    <property type="entry name" value="HTH_ARAC_FAMILY_2"/>
    <property type="match status" value="1"/>
</dbReference>
<keyword evidence="1" id="KW-0805">Transcription regulation</keyword>
<feature type="domain" description="HTH araC/xylS-type" evidence="5">
    <location>
        <begin position="256"/>
        <end position="354"/>
    </location>
</feature>
<dbReference type="EMBL" id="BANB01000088">
    <property type="protein sequence ID" value="GAN76389.1"/>
    <property type="molecule type" value="Genomic_DNA"/>
</dbReference>
<feature type="region of interest" description="Disordered" evidence="4">
    <location>
        <begin position="1"/>
        <end position="25"/>
    </location>
</feature>
<dbReference type="GO" id="GO:0000976">
    <property type="term" value="F:transcription cis-regulatory region binding"/>
    <property type="evidence" value="ECO:0007669"/>
    <property type="project" value="TreeGrafter"/>
</dbReference>
<dbReference type="InterPro" id="IPR020449">
    <property type="entry name" value="Tscrpt_reg_AraC-type_HTH"/>
</dbReference>